<evidence type="ECO:0000313" key="1">
    <source>
        <dbReference type="EMBL" id="MCP2331278.1"/>
    </source>
</evidence>
<organism evidence="1 2">
    <name type="scientific">Actinoalloteichus caeruleus DSM 43889</name>
    <dbReference type="NCBI Taxonomy" id="1120930"/>
    <lineage>
        <taxon>Bacteria</taxon>
        <taxon>Bacillati</taxon>
        <taxon>Actinomycetota</taxon>
        <taxon>Actinomycetes</taxon>
        <taxon>Pseudonocardiales</taxon>
        <taxon>Pseudonocardiaceae</taxon>
        <taxon>Actinoalloteichus</taxon>
        <taxon>Actinoalloteichus cyanogriseus</taxon>
    </lineage>
</organism>
<evidence type="ECO:0000313" key="2">
    <source>
        <dbReference type="Proteomes" id="UP000791080"/>
    </source>
</evidence>
<dbReference type="EMBL" id="AUBJ02000001">
    <property type="protein sequence ID" value="MCP2331278.1"/>
    <property type="molecule type" value="Genomic_DNA"/>
</dbReference>
<dbReference type="RefSeq" id="WP_026419153.1">
    <property type="nucleotide sequence ID" value="NZ_AUBJ02000001.1"/>
</dbReference>
<keyword evidence="2" id="KW-1185">Reference proteome</keyword>
<name>A0ABT1JFS3_ACTCY</name>
<protein>
    <submittedName>
        <fullName evidence="1">Uncharacterized protein</fullName>
    </submittedName>
</protein>
<gene>
    <name evidence="1" type="ORF">G443_001548</name>
</gene>
<reference evidence="1 2" key="2">
    <citation type="submission" date="2022-06" db="EMBL/GenBank/DDBJ databases">
        <title>Genomic Encyclopedia of Type Strains, Phase I: the one thousand microbial genomes (KMG-I) project.</title>
        <authorList>
            <person name="Kyrpides N."/>
        </authorList>
    </citation>
    <scope>NUCLEOTIDE SEQUENCE [LARGE SCALE GENOMIC DNA]</scope>
    <source>
        <strain evidence="1 2">DSM 43889</strain>
    </source>
</reference>
<dbReference type="Proteomes" id="UP000791080">
    <property type="component" value="Unassembled WGS sequence"/>
</dbReference>
<accession>A0ABT1JFS3</accession>
<proteinExistence type="predicted"/>
<sequence>MSELAEFDDLAQLRVLLRAAMVLKFDIPEASAGPLAGSPVFASAVHRLRDALVAALESTGSSAAARTEAGWYRLAEHPHQWELLARRASNHPRWAELDGKARRDWVETLAAPLVADEESLTAIITRADGER</sequence>
<comment type="caution">
    <text evidence="1">The sequence shown here is derived from an EMBL/GenBank/DDBJ whole genome shotgun (WGS) entry which is preliminary data.</text>
</comment>
<reference evidence="1 2" key="1">
    <citation type="submission" date="2013-07" db="EMBL/GenBank/DDBJ databases">
        <authorList>
            <consortium name="DOE Joint Genome Institute"/>
            <person name="Reeve W."/>
            <person name="Huntemann M."/>
            <person name="Han J."/>
            <person name="Chen A."/>
            <person name="Kyrpides N."/>
            <person name="Mavromatis K."/>
            <person name="Markowitz V."/>
            <person name="Palaniappan K."/>
            <person name="Ivanova N."/>
            <person name="Schaumberg A."/>
            <person name="Pati A."/>
            <person name="Liolios K."/>
            <person name="Nordberg H.P."/>
            <person name="Cantor M.N."/>
            <person name="Hua S.X."/>
            <person name="Woyke T."/>
        </authorList>
    </citation>
    <scope>NUCLEOTIDE SEQUENCE [LARGE SCALE GENOMIC DNA]</scope>
    <source>
        <strain evidence="1 2">DSM 43889</strain>
    </source>
</reference>